<accession>Q46PD2</accession>
<evidence type="ECO:0000313" key="2">
    <source>
        <dbReference type="EMBL" id="AAZ65002.1"/>
    </source>
</evidence>
<dbReference type="AlphaFoldDB" id="Q46PD2"/>
<name>Q46PD2_CUPPJ</name>
<dbReference type="KEGG" id="reu:Reut_B5657"/>
<dbReference type="Pfam" id="PF11136">
    <property type="entry name" value="DUF2889"/>
    <property type="match status" value="1"/>
</dbReference>
<proteinExistence type="predicted"/>
<evidence type="ECO:0000256" key="1">
    <source>
        <dbReference type="SAM" id="MobiDB-lite"/>
    </source>
</evidence>
<reference evidence="2" key="1">
    <citation type="submission" date="2005-08" db="EMBL/GenBank/DDBJ databases">
        <title>Complete sequence of chromosome 2 of Ralstonia eutropha JMP134.</title>
        <authorList>
            <person name="Copeland A."/>
            <person name="Lucas S."/>
            <person name="Lapidus A."/>
            <person name="Barry K."/>
            <person name="Detter J.C."/>
            <person name="Glavina T."/>
            <person name="Hammon N."/>
            <person name="Israni S."/>
            <person name="Pitluck S."/>
            <person name="Goltsman E."/>
            <person name="Martinez M."/>
            <person name="Schmutz J."/>
            <person name="Larimer F."/>
            <person name="Land M."/>
            <person name="Lykidis A."/>
            <person name="Richardson P."/>
        </authorList>
    </citation>
    <scope>NUCLEOTIDE SEQUENCE [LARGE SCALE GENOMIC DNA]</scope>
    <source>
        <strain evidence="2">JMP134</strain>
    </source>
</reference>
<dbReference type="EMBL" id="CP000091">
    <property type="protein sequence ID" value="AAZ65002.1"/>
    <property type="molecule type" value="Genomic_DNA"/>
</dbReference>
<feature type="region of interest" description="Disordered" evidence="1">
    <location>
        <begin position="1"/>
        <end position="20"/>
    </location>
</feature>
<gene>
    <name evidence="2" type="ordered locus">Reut_B5657</name>
</gene>
<sequence length="95" mass="10332">MTDRKPQDVAPPSGQRPIPANELAYPYRECPGGGESLQALVGLCIGAGWSGEVRKRLPSGETCAHLREILGENTDHSRRGRCRTFGTCHAERAVM</sequence>
<protein>
    <submittedName>
        <fullName evidence="2">Uncharacterized protein</fullName>
    </submittedName>
</protein>
<dbReference type="InterPro" id="IPR021312">
    <property type="entry name" value="DUF2889"/>
</dbReference>
<organism evidence="2">
    <name type="scientific">Cupriavidus pinatubonensis (strain JMP 134 / LMG 1197)</name>
    <name type="common">Cupriavidus necator (strain JMP 134)</name>
    <dbReference type="NCBI Taxonomy" id="264198"/>
    <lineage>
        <taxon>Bacteria</taxon>
        <taxon>Pseudomonadati</taxon>
        <taxon>Pseudomonadota</taxon>
        <taxon>Betaproteobacteria</taxon>
        <taxon>Burkholderiales</taxon>
        <taxon>Burkholderiaceae</taxon>
        <taxon>Cupriavidus</taxon>
    </lineage>
</organism>
<dbReference type="HOGENOM" id="CLU_2368139_0_0_4"/>